<organism evidence="1 2">
    <name type="scientific">Auriscalpium vulgare</name>
    <dbReference type="NCBI Taxonomy" id="40419"/>
    <lineage>
        <taxon>Eukaryota</taxon>
        <taxon>Fungi</taxon>
        <taxon>Dikarya</taxon>
        <taxon>Basidiomycota</taxon>
        <taxon>Agaricomycotina</taxon>
        <taxon>Agaricomycetes</taxon>
        <taxon>Russulales</taxon>
        <taxon>Auriscalpiaceae</taxon>
        <taxon>Auriscalpium</taxon>
    </lineage>
</organism>
<reference evidence="1" key="2">
    <citation type="journal article" date="2022" name="New Phytol.">
        <title>Evolutionary transition to the ectomycorrhizal habit in the genomes of a hyperdiverse lineage of mushroom-forming fungi.</title>
        <authorList>
            <person name="Looney B."/>
            <person name="Miyauchi S."/>
            <person name="Morin E."/>
            <person name="Drula E."/>
            <person name="Courty P.E."/>
            <person name="Kohler A."/>
            <person name="Kuo A."/>
            <person name="LaButti K."/>
            <person name="Pangilinan J."/>
            <person name="Lipzen A."/>
            <person name="Riley R."/>
            <person name="Andreopoulos W."/>
            <person name="He G."/>
            <person name="Johnson J."/>
            <person name="Nolan M."/>
            <person name="Tritt A."/>
            <person name="Barry K.W."/>
            <person name="Grigoriev I.V."/>
            <person name="Nagy L.G."/>
            <person name="Hibbett D."/>
            <person name="Henrissat B."/>
            <person name="Matheny P.B."/>
            <person name="Labbe J."/>
            <person name="Martin F.M."/>
        </authorList>
    </citation>
    <scope>NUCLEOTIDE SEQUENCE</scope>
    <source>
        <strain evidence="1">FP105234-sp</strain>
    </source>
</reference>
<keyword evidence="2" id="KW-1185">Reference proteome</keyword>
<reference evidence="1" key="1">
    <citation type="submission" date="2021-02" db="EMBL/GenBank/DDBJ databases">
        <authorList>
            <consortium name="DOE Joint Genome Institute"/>
            <person name="Ahrendt S."/>
            <person name="Looney B.P."/>
            <person name="Miyauchi S."/>
            <person name="Morin E."/>
            <person name="Drula E."/>
            <person name="Courty P.E."/>
            <person name="Chicoki N."/>
            <person name="Fauchery L."/>
            <person name="Kohler A."/>
            <person name="Kuo A."/>
            <person name="Labutti K."/>
            <person name="Pangilinan J."/>
            <person name="Lipzen A."/>
            <person name="Riley R."/>
            <person name="Andreopoulos W."/>
            <person name="He G."/>
            <person name="Johnson J."/>
            <person name="Barry K.W."/>
            <person name="Grigoriev I.V."/>
            <person name="Nagy L."/>
            <person name="Hibbett D."/>
            <person name="Henrissat B."/>
            <person name="Matheny P.B."/>
            <person name="Labbe J."/>
            <person name="Martin F."/>
        </authorList>
    </citation>
    <scope>NUCLEOTIDE SEQUENCE</scope>
    <source>
        <strain evidence="1">FP105234-sp</strain>
    </source>
</reference>
<dbReference type="Proteomes" id="UP000814033">
    <property type="component" value="Unassembled WGS sequence"/>
</dbReference>
<dbReference type="EMBL" id="MU276231">
    <property type="protein sequence ID" value="KAI0040076.1"/>
    <property type="molecule type" value="Genomic_DNA"/>
</dbReference>
<protein>
    <submittedName>
        <fullName evidence="1">Uncharacterized protein</fullName>
    </submittedName>
</protein>
<accession>A0ACB8R7H4</accession>
<sequence length="173" mass="19801">MPDLEEAILLHREGLDLRPPGHPDRSGSLNNLANAVMTQFEQRGRMADLEEAILLHREALALTPIGHTNRSLSFNNLANAVRTQFDQLSRIPDLEEAISLYTQAYTVHTWDKFELASDYIYASATMRLKCTLRWAKLAHQYKHKSARIAHQKALLLLEQCLTIFPTPELQHNF</sequence>
<evidence type="ECO:0000313" key="1">
    <source>
        <dbReference type="EMBL" id="KAI0040076.1"/>
    </source>
</evidence>
<feature type="non-terminal residue" evidence="1">
    <location>
        <position position="173"/>
    </location>
</feature>
<proteinExistence type="predicted"/>
<comment type="caution">
    <text evidence="1">The sequence shown here is derived from an EMBL/GenBank/DDBJ whole genome shotgun (WGS) entry which is preliminary data.</text>
</comment>
<gene>
    <name evidence="1" type="ORF">FA95DRAFT_1503354</name>
</gene>
<evidence type="ECO:0000313" key="2">
    <source>
        <dbReference type="Proteomes" id="UP000814033"/>
    </source>
</evidence>
<name>A0ACB8R7H4_9AGAM</name>